<feature type="transmembrane region" description="Helical" evidence="2">
    <location>
        <begin position="29"/>
        <end position="47"/>
    </location>
</feature>
<gene>
    <name evidence="3" type="ORF">X805_33480</name>
</gene>
<keyword evidence="2" id="KW-1133">Transmembrane helix</keyword>
<dbReference type="AlphaFoldDB" id="A0A059KHX1"/>
<keyword evidence="2" id="KW-0812">Transmembrane</keyword>
<evidence type="ECO:0000256" key="1">
    <source>
        <dbReference type="SAM" id="Coils"/>
    </source>
</evidence>
<comment type="caution">
    <text evidence="3">The sequence shown here is derived from an EMBL/GenBank/DDBJ whole genome shotgun (WGS) entry which is preliminary data.</text>
</comment>
<reference evidence="3 4" key="1">
    <citation type="journal article" date="2014" name="FEMS Microbiol. Ecol.">
        <title>Sphaerotilus natans encrusted with nanoball-shaped Fe(III) oxide minerals formed by nitrate-reducing mixotrophic Fe(II) oxidation.</title>
        <authorList>
            <person name="Park S."/>
            <person name="Kim D.H."/>
            <person name="Lee J.H."/>
            <person name="Hur H.G."/>
        </authorList>
    </citation>
    <scope>NUCLEOTIDE SEQUENCE [LARGE SCALE GENOMIC DNA]</scope>
    <source>
        <strain evidence="3 4">DSM 6575</strain>
    </source>
</reference>
<dbReference type="eggNOG" id="ENOG502Z8KI">
    <property type="taxonomic scope" value="Bacteria"/>
</dbReference>
<accession>A0A059KHX1</accession>
<sequence length="238" mass="26594">MRWKLLRRRLSVSAPRVTVRSRLPWPIRWLVLALMMGGSAAVAVWTYEYGREIAGLGRDAGAELRLLRQELERLREEHQRAVSVANAADSLLTASRTAQEALAARVKVLEVENLALTRDIGFLEKMMPAPTDNRPLSVRGLQLQADGPQRLRYQALLMQALGQPAGLKGRYDLVLVGSSDGKPWSQTVSRPNQTIDIRQYLRLDGVVEYPSGVSVRQVEFRVLGADGRLLVAETARLF</sequence>
<feature type="coiled-coil region" evidence="1">
    <location>
        <begin position="57"/>
        <end position="88"/>
    </location>
</feature>
<evidence type="ECO:0000313" key="3">
    <source>
        <dbReference type="EMBL" id="KDB51047.1"/>
    </source>
</evidence>
<dbReference type="RefSeq" id="WP_037484410.1">
    <property type="nucleotide sequence ID" value="NZ_AZRA01000101.1"/>
</dbReference>
<dbReference type="InterPro" id="IPR046703">
    <property type="entry name" value="DUF6776"/>
</dbReference>
<evidence type="ECO:0000313" key="4">
    <source>
        <dbReference type="Proteomes" id="UP000026714"/>
    </source>
</evidence>
<dbReference type="Pfam" id="PF20567">
    <property type="entry name" value="DUF6776"/>
    <property type="match status" value="1"/>
</dbReference>
<evidence type="ECO:0000256" key="2">
    <source>
        <dbReference type="SAM" id="Phobius"/>
    </source>
</evidence>
<name>A0A059KHX1_9BURK</name>
<dbReference type="EMBL" id="AZRA01000101">
    <property type="protein sequence ID" value="KDB51047.1"/>
    <property type="molecule type" value="Genomic_DNA"/>
</dbReference>
<dbReference type="STRING" id="34103.SAMN05421778_11914"/>
<keyword evidence="4" id="KW-1185">Reference proteome</keyword>
<keyword evidence="2" id="KW-0472">Membrane</keyword>
<organism evidence="3 4">
    <name type="scientific">Sphaerotilus natans subsp. natans DSM 6575</name>
    <dbReference type="NCBI Taxonomy" id="1286631"/>
    <lineage>
        <taxon>Bacteria</taxon>
        <taxon>Pseudomonadati</taxon>
        <taxon>Pseudomonadota</taxon>
        <taxon>Betaproteobacteria</taxon>
        <taxon>Burkholderiales</taxon>
        <taxon>Sphaerotilaceae</taxon>
        <taxon>Sphaerotilus</taxon>
    </lineage>
</organism>
<proteinExistence type="predicted"/>
<keyword evidence="1" id="KW-0175">Coiled coil</keyword>
<dbReference type="Proteomes" id="UP000026714">
    <property type="component" value="Unassembled WGS sequence"/>
</dbReference>
<protein>
    <submittedName>
        <fullName evidence="3">Uncharacterized protein</fullName>
    </submittedName>
</protein>